<sequence length="618" mass="68030">MTTPRQTISGEMPAFMPAALAVPSYSTRSRSLPTANESQGRRGSAIANAIGLRKKNEIDIALDGPGEFVHSYSTYDEIKGRVNIKFDKDTDFGDLHIAFEGQSMTYVEKIVTTAPTTGRTTGKHVFLRVQQPIEAWLLPEDDIFRAGVTYSIPFTFVVPDRLLPFICSHKVENEEIRKEHVQLPPSLGDPSIAGDGYTLMDDMAPDMAKISYNIRARITKWTTTGKMLELAEKSERIRIVPARDEAPPIRIDEESSDHVLRKEKSVRKGLFKVGKTGRLTVETTQPKSLRLPHHQKRQTEPVSSMATINLRFDPLTPQDVPPQLDSISSKLRAYTYYGATPYKAMPEPQKQDSWSVLHGVYPENIQLSSRNLSTVPWTRHDPSRESFSSSDLSRRPSSYSTSSTTSIPEPSSLYQQGMPFYTASVVVPIALPTKGKVFVPTFHTCIISRTYSVDLNLSFRSAGANVASSHIVLKTPIQVSAEGGIPPARIEESDAVLAAEIEQQFGLYEARMGEQAASGFGGESPVYEETAPNMPLLASGTRHMSLAQTMHAGHDAATPPPGYYSARDRLPGGPRTQSVRFESGSGDVTDTENESESEDEKTPSPPRASTSRQSPAEI</sequence>
<evidence type="ECO:0000256" key="1">
    <source>
        <dbReference type="SAM" id="MobiDB-lite"/>
    </source>
</evidence>
<organism evidence="2 3">
    <name type="scientific">Exophiala sideris</name>
    <dbReference type="NCBI Taxonomy" id="1016849"/>
    <lineage>
        <taxon>Eukaryota</taxon>
        <taxon>Fungi</taxon>
        <taxon>Dikarya</taxon>
        <taxon>Ascomycota</taxon>
        <taxon>Pezizomycotina</taxon>
        <taxon>Eurotiomycetes</taxon>
        <taxon>Chaetothyriomycetidae</taxon>
        <taxon>Chaetothyriales</taxon>
        <taxon>Herpotrichiellaceae</taxon>
        <taxon>Exophiala</taxon>
    </lineage>
</organism>
<feature type="region of interest" description="Disordered" evidence="1">
    <location>
        <begin position="552"/>
        <end position="618"/>
    </location>
</feature>
<evidence type="ECO:0008006" key="4">
    <source>
        <dbReference type="Google" id="ProtNLM"/>
    </source>
</evidence>
<reference evidence="2 3" key="1">
    <citation type="submission" date="2023-08" db="EMBL/GenBank/DDBJ databases">
        <title>Black Yeasts Isolated from many extreme environments.</title>
        <authorList>
            <person name="Coleine C."/>
            <person name="Stajich J.E."/>
            <person name="Selbmann L."/>
        </authorList>
    </citation>
    <scope>NUCLEOTIDE SEQUENCE [LARGE SCALE GENOMIC DNA]</scope>
    <source>
        <strain evidence="2 3">CCFEE 6328</strain>
    </source>
</reference>
<keyword evidence="3" id="KW-1185">Reference proteome</keyword>
<feature type="region of interest" description="Disordered" evidence="1">
    <location>
        <begin position="375"/>
        <end position="410"/>
    </location>
</feature>
<proteinExistence type="predicted"/>
<evidence type="ECO:0000313" key="2">
    <source>
        <dbReference type="EMBL" id="KAK5052467.1"/>
    </source>
</evidence>
<dbReference type="InterPro" id="IPR014752">
    <property type="entry name" value="Arrestin-like_C"/>
</dbReference>
<name>A0ABR0J0M3_9EURO</name>
<dbReference type="EMBL" id="JAVRRF010000029">
    <property type="protein sequence ID" value="KAK5052467.1"/>
    <property type="molecule type" value="Genomic_DNA"/>
</dbReference>
<dbReference type="InterPro" id="IPR039634">
    <property type="entry name" value="Bul1-like"/>
</dbReference>
<accession>A0ABR0J0M3</accession>
<feature type="compositionally biased region" description="Polar residues" evidence="1">
    <location>
        <begin position="607"/>
        <end position="618"/>
    </location>
</feature>
<dbReference type="CDD" id="cd22952">
    <property type="entry name" value="ART10-like"/>
    <property type="match status" value="1"/>
</dbReference>
<dbReference type="Gene3D" id="2.60.40.640">
    <property type="match status" value="1"/>
</dbReference>
<dbReference type="PANTHER" id="PTHR31904">
    <property type="entry name" value="BYPASS OF STOP CODON PROTEIN 5-RELATED"/>
    <property type="match status" value="1"/>
</dbReference>
<dbReference type="PANTHER" id="PTHR31904:SF1">
    <property type="entry name" value="BYPASS OF STOP CODON PROTEIN 5-RELATED"/>
    <property type="match status" value="1"/>
</dbReference>
<protein>
    <recommendedName>
        <fullName evidence="4">Arrestin-like N-terminal domain-containing protein</fullName>
    </recommendedName>
</protein>
<feature type="compositionally biased region" description="Acidic residues" evidence="1">
    <location>
        <begin position="589"/>
        <end position="599"/>
    </location>
</feature>
<gene>
    <name evidence="2" type="ORF">LTR69_009805</name>
</gene>
<evidence type="ECO:0000313" key="3">
    <source>
        <dbReference type="Proteomes" id="UP001345691"/>
    </source>
</evidence>
<comment type="caution">
    <text evidence="2">The sequence shown here is derived from an EMBL/GenBank/DDBJ whole genome shotgun (WGS) entry which is preliminary data.</text>
</comment>
<feature type="compositionally biased region" description="Low complexity" evidence="1">
    <location>
        <begin position="385"/>
        <end position="410"/>
    </location>
</feature>
<dbReference type="Proteomes" id="UP001345691">
    <property type="component" value="Unassembled WGS sequence"/>
</dbReference>